<feature type="signal peptide" evidence="1">
    <location>
        <begin position="1"/>
        <end position="26"/>
    </location>
</feature>
<gene>
    <name evidence="2" type="ORF">ACIBG2_47455</name>
</gene>
<keyword evidence="3" id="KW-1185">Reference proteome</keyword>
<evidence type="ECO:0000313" key="3">
    <source>
        <dbReference type="Proteomes" id="UP001612741"/>
    </source>
</evidence>
<dbReference type="PROSITE" id="PS51257">
    <property type="entry name" value="PROKAR_LIPOPROTEIN"/>
    <property type="match status" value="1"/>
</dbReference>
<feature type="chain" id="PRO_5045656182" description="Peptidase inhibitor family I36 protein" evidence="1">
    <location>
        <begin position="27"/>
        <end position="116"/>
    </location>
</feature>
<name>A0ABW7ZA90_9ACTN</name>
<dbReference type="RefSeq" id="WP_397091110.1">
    <property type="nucleotide sequence ID" value="NZ_JBITGY010000017.1"/>
</dbReference>
<sequence length="116" mass="12294">MRVRMLIAGLATAAVAMGVAAAPAQAASGCNHSVCVYTAYTGSGYQVWGEFTHEVHDGHIDFWGPGRPRVSSPNGYWPARHDTARYSGRGSGQVCAEGWSRVGGRWNSIGLPCVTV</sequence>
<organism evidence="2 3">
    <name type="scientific">Nonomuraea typhae</name>
    <dbReference type="NCBI Taxonomy" id="2603600"/>
    <lineage>
        <taxon>Bacteria</taxon>
        <taxon>Bacillati</taxon>
        <taxon>Actinomycetota</taxon>
        <taxon>Actinomycetes</taxon>
        <taxon>Streptosporangiales</taxon>
        <taxon>Streptosporangiaceae</taxon>
        <taxon>Nonomuraea</taxon>
    </lineage>
</organism>
<proteinExistence type="predicted"/>
<comment type="caution">
    <text evidence="2">The sequence shown here is derived from an EMBL/GenBank/DDBJ whole genome shotgun (WGS) entry which is preliminary data.</text>
</comment>
<dbReference type="Proteomes" id="UP001612741">
    <property type="component" value="Unassembled WGS sequence"/>
</dbReference>
<reference evidence="2 3" key="1">
    <citation type="submission" date="2024-10" db="EMBL/GenBank/DDBJ databases">
        <title>The Natural Products Discovery Center: Release of the First 8490 Sequenced Strains for Exploring Actinobacteria Biosynthetic Diversity.</title>
        <authorList>
            <person name="Kalkreuter E."/>
            <person name="Kautsar S.A."/>
            <person name="Yang D."/>
            <person name="Bader C.D."/>
            <person name="Teijaro C.N."/>
            <person name="Fluegel L."/>
            <person name="Davis C.M."/>
            <person name="Simpson J.R."/>
            <person name="Lauterbach L."/>
            <person name="Steele A.D."/>
            <person name="Gui C."/>
            <person name="Meng S."/>
            <person name="Li G."/>
            <person name="Viehrig K."/>
            <person name="Ye F."/>
            <person name="Su P."/>
            <person name="Kiefer A.F."/>
            <person name="Nichols A."/>
            <person name="Cepeda A.J."/>
            <person name="Yan W."/>
            <person name="Fan B."/>
            <person name="Jiang Y."/>
            <person name="Adhikari A."/>
            <person name="Zheng C.-J."/>
            <person name="Schuster L."/>
            <person name="Cowan T.M."/>
            <person name="Smanski M.J."/>
            <person name="Chevrette M.G."/>
            <person name="De Carvalho L.P.S."/>
            <person name="Shen B."/>
        </authorList>
    </citation>
    <scope>NUCLEOTIDE SEQUENCE [LARGE SCALE GENOMIC DNA]</scope>
    <source>
        <strain evidence="2 3">NPDC050545</strain>
    </source>
</reference>
<accession>A0ABW7ZA90</accession>
<evidence type="ECO:0000256" key="1">
    <source>
        <dbReference type="SAM" id="SignalP"/>
    </source>
</evidence>
<protein>
    <recommendedName>
        <fullName evidence="4">Peptidase inhibitor family I36 protein</fullName>
    </recommendedName>
</protein>
<evidence type="ECO:0008006" key="4">
    <source>
        <dbReference type="Google" id="ProtNLM"/>
    </source>
</evidence>
<evidence type="ECO:0000313" key="2">
    <source>
        <dbReference type="EMBL" id="MFI6505089.1"/>
    </source>
</evidence>
<keyword evidence="1" id="KW-0732">Signal</keyword>
<dbReference type="EMBL" id="JBITGY010000017">
    <property type="protein sequence ID" value="MFI6505089.1"/>
    <property type="molecule type" value="Genomic_DNA"/>
</dbReference>